<feature type="signal peptide" evidence="1">
    <location>
        <begin position="1"/>
        <end position="20"/>
    </location>
</feature>
<comment type="caution">
    <text evidence="2">The sequence shown here is derived from an EMBL/GenBank/DDBJ whole genome shotgun (WGS) entry which is preliminary data.</text>
</comment>
<protein>
    <recommendedName>
        <fullName evidence="4">Nuclear transport factor 2 family protein</fullName>
    </recommendedName>
</protein>
<name>A0A4R1XI12_ACICA</name>
<reference evidence="2 3" key="1">
    <citation type="submission" date="2019-03" db="EMBL/GenBank/DDBJ databases">
        <title>Genomic analyses of the natural microbiome of Caenorhabditis elegans.</title>
        <authorList>
            <person name="Samuel B."/>
        </authorList>
    </citation>
    <scope>NUCLEOTIDE SEQUENCE [LARGE SCALE GENOMIC DNA]</scope>
    <source>
        <strain evidence="2 3">JUb89</strain>
    </source>
</reference>
<keyword evidence="1" id="KW-0732">Signal</keyword>
<evidence type="ECO:0008006" key="4">
    <source>
        <dbReference type="Google" id="ProtNLM"/>
    </source>
</evidence>
<sequence>MKLQACLLTVGLIVATGAYADTAAQSTEKINFLKKVYADALNEDLMGVDVVKLHGSKELRALIGKRDAIADAHQGDMCEWVENTLIPGQDYDVKAHQIQYTALSNGRIQVRAKNFGQPFKIDFDVKCNAGTCKIADLFNPQSFKQSVTNIVRKGTC</sequence>
<dbReference type="Proteomes" id="UP000294963">
    <property type="component" value="Unassembled WGS sequence"/>
</dbReference>
<keyword evidence="3" id="KW-1185">Reference proteome</keyword>
<proteinExistence type="predicted"/>
<dbReference type="OrthoDB" id="6688412at2"/>
<organism evidence="2 3">
    <name type="scientific">Acinetobacter calcoaceticus</name>
    <dbReference type="NCBI Taxonomy" id="471"/>
    <lineage>
        <taxon>Bacteria</taxon>
        <taxon>Pseudomonadati</taxon>
        <taxon>Pseudomonadota</taxon>
        <taxon>Gammaproteobacteria</taxon>
        <taxon>Moraxellales</taxon>
        <taxon>Moraxellaceae</taxon>
        <taxon>Acinetobacter</taxon>
        <taxon>Acinetobacter calcoaceticus/baumannii complex</taxon>
    </lineage>
</organism>
<feature type="chain" id="PRO_5020542104" description="Nuclear transport factor 2 family protein" evidence="1">
    <location>
        <begin position="21"/>
        <end position="156"/>
    </location>
</feature>
<evidence type="ECO:0000313" key="3">
    <source>
        <dbReference type="Proteomes" id="UP000294963"/>
    </source>
</evidence>
<dbReference type="EMBL" id="SLVJ01000023">
    <property type="protein sequence ID" value="TCM62819.1"/>
    <property type="molecule type" value="Genomic_DNA"/>
</dbReference>
<gene>
    <name evidence="2" type="ORF">EC844_12365</name>
</gene>
<accession>A0A4R1XI12</accession>
<evidence type="ECO:0000256" key="1">
    <source>
        <dbReference type="SAM" id="SignalP"/>
    </source>
</evidence>
<evidence type="ECO:0000313" key="2">
    <source>
        <dbReference type="EMBL" id="TCM62819.1"/>
    </source>
</evidence>
<dbReference type="AlphaFoldDB" id="A0A4R1XI12"/>